<feature type="domain" description="HTH lysR-type" evidence="5">
    <location>
        <begin position="3"/>
        <end position="60"/>
    </location>
</feature>
<dbReference type="AlphaFoldDB" id="A0A1H0UMG2"/>
<dbReference type="InterPro" id="IPR036390">
    <property type="entry name" value="WH_DNA-bd_sf"/>
</dbReference>
<dbReference type="EMBL" id="LT629709">
    <property type="protein sequence ID" value="SDP67263.1"/>
    <property type="molecule type" value="Genomic_DNA"/>
</dbReference>
<evidence type="ECO:0000256" key="1">
    <source>
        <dbReference type="ARBA" id="ARBA00009437"/>
    </source>
</evidence>
<comment type="similarity">
    <text evidence="1">Belongs to the LysR transcriptional regulatory family.</text>
</comment>
<organism evidence="6 7">
    <name type="scientific">Pseudomonas reinekei</name>
    <dbReference type="NCBI Taxonomy" id="395598"/>
    <lineage>
        <taxon>Bacteria</taxon>
        <taxon>Pseudomonadati</taxon>
        <taxon>Pseudomonadota</taxon>
        <taxon>Gammaproteobacteria</taxon>
        <taxon>Pseudomonadales</taxon>
        <taxon>Pseudomonadaceae</taxon>
        <taxon>Pseudomonas</taxon>
    </lineage>
</organism>
<evidence type="ECO:0000313" key="6">
    <source>
        <dbReference type="EMBL" id="SDP67263.1"/>
    </source>
</evidence>
<dbReference type="InterPro" id="IPR000847">
    <property type="entry name" value="LysR_HTH_N"/>
</dbReference>
<keyword evidence="3 6" id="KW-0238">DNA-binding</keyword>
<proteinExistence type="inferred from homology"/>
<dbReference type="FunFam" id="1.10.10.10:FF:000001">
    <property type="entry name" value="LysR family transcriptional regulator"/>
    <property type="match status" value="1"/>
</dbReference>
<dbReference type="GO" id="GO:0003700">
    <property type="term" value="F:DNA-binding transcription factor activity"/>
    <property type="evidence" value="ECO:0007669"/>
    <property type="project" value="InterPro"/>
</dbReference>
<dbReference type="SUPFAM" id="SSF53850">
    <property type="entry name" value="Periplasmic binding protein-like II"/>
    <property type="match status" value="1"/>
</dbReference>
<accession>A0A1H0UMG2</accession>
<dbReference type="Gene3D" id="3.40.190.290">
    <property type="match status" value="1"/>
</dbReference>
<gene>
    <name evidence="6" type="ORF">SAMN04490202_5506</name>
</gene>
<dbReference type="InterPro" id="IPR036388">
    <property type="entry name" value="WH-like_DNA-bd_sf"/>
</dbReference>
<keyword evidence="2" id="KW-0805">Transcription regulation</keyword>
<name>A0A1H0UMG2_PSERE</name>
<dbReference type="PANTHER" id="PTHR30537:SF31">
    <property type="entry name" value="TRANSCRIPTIONAL REGULATOR, LYSR FAMILY"/>
    <property type="match status" value="1"/>
</dbReference>
<sequence>MIDDLNDLQYFVLVVRHKGFTAASKISGVEKTRLSRRVAILESRLGVRLLNRTTRQIALTEAGSHFYAQCLTVVEGANTAFDSIANLQIEPAGMVRLSCPQVMAETYLSPILPGYLLMHPKVRLELNATDREVNLIEEGFDLALRARPQIEDSAGLVARKLGVARRVLVASPAFIARCGQLESPEDLKQVDTLCRPGDVQDGKGRWLLENGGSSCLAAHTPRLLSDDLRMQLEASIHGLGVALLPEPIASSAVARNQVELVLRGWTGAEHIIHLLFPKPKGMLPSVRSLIDYLSIHLPASIQEHSVVI</sequence>
<protein>
    <submittedName>
        <fullName evidence="6">DNA-binding transcriptional regulator, LysR family</fullName>
    </submittedName>
</protein>
<dbReference type="PANTHER" id="PTHR30537">
    <property type="entry name" value="HTH-TYPE TRANSCRIPTIONAL REGULATOR"/>
    <property type="match status" value="1"/>
</dbReference>
<dbReference type="Proteomes" id="UP000198549">
    <property type="component" value="Chromosome I"/>
</dbReference>
<dbReference type="RefSeq" id="WP_178134545.1">
    <property type="nucleotide sequence ID" value="NZ_LT629709.1"/>
</dbReference>
<dbReference type="InterPro" id="IPR058163">
    <property type="entry name" value="LysR-type_TF_proteobact-type"/>
</dbReference>
<dbReference type="InterPro" id="IPR005119">
    <property type="entry name" value="LysR_subst-bd"/>
</dbReference>
<evidence type="ECO:0000256" key="2">
    <source>
        <dbReference type="ARBA" id="ARBA00023015"/>
    </source>
</evidence>
<dbReference type="Pfam" id="PF03466">
    <property type="entry name" value="LysR_substrate"/>
    <property type="match status" value="1"/>
</dbReference>
<evidence type="ECO:0000313" key="7">
    <source>
        <dbReference type="Proteomes" id="UP000198549"/>
    </source>
</evidence>
<evidence type="ECO:0000256" key="3">
    <source>
        <dbReference type="ARBA" id="ARBA00023125"/>
    </source>
</evidence>
<dbReference type="SUPFAM" id="SSF46785">
    <property type="entry name" value="Winged helix' DNA-binding domain"/>
    <property type="match status" value="1"/>
</dbReference>
<keyword evidence="4" id="KW-0804">Transcription</keyword>
<reference evidence="6 7" key="1">
    <citation type="submission" date="2016-10" db="EMBL/GenBank/DDBJ databases">
        <authorList>
            <person name="de Groot N.N."/>
        </authorList>
    </citation>
    <scope>NUCLEOTIDE SEQUENCE [LARGE SCALE GENOMIC DNA]</scope>
    <source>
        <strain evidence="6 7">BS3776</strain>
    </source>
</reference>
<evidence type="ECO:0000256" key="4">
    <source>
        <dbReference type="ARBA" id="ARBA00023163"/>
    </source>
</evidence>
<dbReference type="GO" id="GO:0006351">
    <property type="term" value="P:DNA-templated transcription"/>
    <property type="evidence" value="ECO:0007669"/>
    <property type="project" value="TreeGrafter"/>
</dbReference>
<dbReference type="Gene3D" id="1.10.10.10">
    <property type="entry name" value="Winged helix-like DNA-binding domain superfamily/Winged helix DNA-binding domain"/>
    <property type="match status" value="1"/>
</dbReference>
<dbReference type="Pfam" id="PF00126">
    <property type="entry name" value="HTH_1"/>
    <property type="match status" value="1"/>
</dbReference>
<dbReference type="GO" id="GO:0043565">
    <property type="term" value="F:sequence-specific DNA binding"/>
    <property type="evidence" value="ECO:0007669"/>
    <property type="project" value="TreeGrafter"/>
</dbReference>
<evidence type="ECO:0000259" key="5">
    <source>
        <dbReference type="PROSITE" id="PS50931"/>
    </source>
</evidence>
<dbReference type="PROSITE" id="PS50931">
    <property type="entry name" value="HTH_LYSR"/>
    <property type="match status" value="1"/>
</dbReference>